<proteinExistence type="predicted"/>
<dbReference type="Proteomes" id="UP000017836">
    <property type="component" value="Unassembled WGS sequence"/>
</dbReference>
<sequence>MDLIAYENFDAMVLENLKFSEPGLDGAMIMALLEEGQTAEGAEEEEKLSDVMRSLEAEIDPNNCFSPGFGSEPEDQCSTSMWEMYEPFGWVDEVTTPMSYGMDQWCLDTCMDEIGWMDQDGGEPGLRECYPFHYVDHPLEHTYSPLWEEDTWQ</sequence>
<dbReference type="AlphaFoldDB" id="W1PIQ2"/>
<accession>W1PIQ2</accession>
<name>W1PIQ2_AMBTC</name>
<dbReference type="PANTHER" id="PTHR37611:SF4">
    <property type="entry name" value="OS06G0538400 PROTEIN"/>
    <property type="match status" value="1"/>
</dbReference>
<dbReference type="HOGENOM" id="CLU_1715707_0_0_1"/>
<keyword evidence="2" id="KW-1185">Reference proteome</keyword>
<organism evidence="1 2">
    <name type="scientific">Amborella trichopoda</name>
    <dbReference type="NCBI Taxonomy" id="13333"/>
    <lineage>
        <taxon>Eukaryota</taxon>
        <taxon>Viridiplantae</taxon>
        <taxon>Streptophyta</taxon>
        <taxon>Embryophyta</taxon>
        <taxon>Tracheophyta</taxon>
        <taxon>Spermatophyta</taxon>
        <taxon>Magnoliopsida</taxon>
        <taxon>Amborellales</taxon>
        <taxon>Amborellaceae</taxon>
        <taxon>Amborella</taxon>
    </lineage>
</organism>
<dbReference type="PANTHER" id="PTHR37611">
    <property type="entry name" value="VIRUS-SPECIFIC-SIGNALING-PATHWAY REGULATED PROTEIN-RELATED"/>
    <property type="match status" value="1"/>
</dbReference>
<dbReference type="Gramene" id="ERN06985">
    <property type="protein sequence ID" value="ERN06985"/>
    <property type="gene ID" value="AMTR_s00141p00011830"/>
</dbReference>
<reference evidence="2" key="1">
    <citation type="journal article" date="2013" name="Science">
        <title>The Amborella genome and the evolution of flowering plants.</title>
        <authorList>
            <consortium name="Amborella Genome Project"/>
        </authorList>
    </citation>
    <scope>NUCLEOTIDE SEQUENCE [LARGE SCALE GENOMIC DNA]</scope>
</reference>
<dbReference type="OMA" id="SSECWEN"/>
<dbReference type="EMBL" id="KI393843">
    <property type="protein sequence ID" value="ERN06985.1"/>
    <property type="molecule type" value="Genomic_DNA"/>
</dbReference>
<evidence type="ECO:0000313" key="2">
    <source>
        <dbReference type="Proteomes" id="UP000017836"/>
    </source>
</evidence>
<protein>
    <submittedName>
        <fullName evidence="1">Uncharacterized protein</fullName>
    </submittedName>
</protein>
<evidence type="ECO:0000313" key="1">
    <source>
        <dbReference type="EMBL" id="ERN06985.1"/>
    </source>
</evidence>
<gene>
    <name evidence="1" type="ORF">AMTR_s00141p00011830</name>
</gene>